<protein>
    <submittedName>
        <fullName evidence="2">NERD domain-containing protein</fullName>
    </submittedName>
</protein>
<dbReference type="EMBL" id="CP051128">
    <property type="protein sequence ID" value="QIZ06655.1"/>
    <property type="molecule type" value="Genomic_DNA"/>
</dbReference>
<dbReference type="InterPro" id="IPR011528">
    <property type="entry name" value="NERD"/>
</dbReference>
<evidence type="ECO:0000259" key="1">
    <source>
        <dbReference type="PROSITE" id="PS50965"/>
    </source>
</evidence>
<proteinExistence type="predicted"/>
<organism evidence="2 3">
    <name type="scientific">Priestia megaterium</name>
    <name type="common">Bacillus megaterium</name>
    <dbReference type="NCBI Taxonomy" id="1404"/>
    <lineage>
        <taxon>Bacteria</taxon>
        <taxon>Bacillati</taxon>
        <taxon>Bacillota</taxon>
        <taxon>Bacilli</taxon>
        <taxon>Bacillales</taxon>
        <taxon>Bacillaceae</taxon>
        <taxon>Priestia</taxon>
    </lineage>
</organism>
<reference evidence="2 3" key="2">
    <citation type="submission" date="2020-04" db="EMBL/GenBank/DDBJ databases">
        <authorList>
            <person name="Fomenkov A."/>
            <person name="Anton B.P."/>
            <person name="Roberts R.J."/>
        </authorList>
    </citation>
    <scope>NUCLEOTIDE SEQUENCE [LARGE SCALE GENOMIC DNA]</scope>
    <source>
        <strain evidence="2 3">S2</strain>
    </source>
</reference>
<feature type="domain" description="NERD" evidence="1">
    <location>
        <begin position="37"/>
        <end position="147"/>
    </location>
</feature>
<reference evidence="2 3" key="1">
    <citation type="submission" date="2020-04" db="EMBL/GenBank/DDBJ databases">
        <title>Genome-Wide Identification of 5-Methylcytosine Sites in Bacterial Genomes By High-Throughput Sequencing of MspJI Restriction Fragments.</title>
        <authorList>
            <person name="Wu V."/>
        </authorList>
    </citation>
    <scope>NUCLEOTIDE SEQUENCE [LARGE SCALE GENOMIC DNA]</scope>
    <source>
        <strain evidence="2 3">S2</strain>
    </source>
</reference>
<dbReference type="Pfam" id="PF08378">
    <property type="entry name" value="NERD"/>
    <property type="match status" value="1"/>
</dbReference>
<dbReference type="AlphaFoldDB" id="A0A6H1NZK7"/>
<gene>
    <name evidence="2" type="ORF">HFZ78_07990</name>
</gene>
<dbReference type="PROSITE" id="PS50965">
    <property type="entry name" value="NERD"/>
    <property type="match status" value="1"/>
</dbReference>
<name>A0A6H1NZK7_PRIMG</name>
<dbReference type="Proteomes" id="UP000501868">
    <property type="component" value="Chromosome"/>
</dbReference>
<accession>A0A6H1NZK7</accession>
<evidence type="ECO:0000313" key="3">
    <source>
        <dbReference type="Proteomes" id="UP000501868"/>
    </source>
</evidence>
<evidence type="ECO:0000313" key="2">
    <source>
        <dbReference type="EMBL" id="QIZ06655.1"/>
    </source>
</evidence>
<sequence>MPFKARTVPGKLIILRILNKRMDQTVDEKKYYLYQEKGFEGEVHFDLLTEKVQSECYILNDLLLNVNNTTFQLDTTIIFQKKISFFEVKNYEGDYCFRSGRFETLAEKEIKNPLDQLRRSKSLLRQLLQKHGYNLPIEGYVVFINPRFTLYQAPVNEHIIYPTQLDALIENLNAQPSKLTNQHKKIAEKLVSLHQTESQYSQVPTFKYSQLKKGMTCKECSSFSMFIQGKKIVCGDCGLEEFVEPAVMRNVEELKLLFPSLKITTNVVYEWCRGAVSKKTLSRILARNFNKIGVRQWTFYDNE</sequence>